<evidence type="ECO:0000256" key="2">
    <source>
        <dbReference type="ARBA" id="ARBA00022679"/>
    </source>
</evidence>
<organism evidence="8 9">
    <name type="scientific">Linum tenue</name>
    <dbReference type="NCBI Taxonomy" id="586396"/>
    <lineage>
        <taxon>Eukaryota</taxon>
        <taxon>Viridiplantae</taxon>
        <taxon>Streptophyta</taxon>
        <taxon>Embryophyta</taxon>
        <taxon>Tracheophyta</taxon>
        <taxon>Spermatophyta</taxon>
        <taxon>Magnoliopsida</taxon>
        <taxon>eudicotyledons</taxon>
        <taxon>Gunneridae</taxon>
        <taxon>Pentapetalae</taxon>
        <taxon>rosids</taxon>
        <taxon>fabids</taxon>
        <taxon>Malpighiales</taxon>
        <taxon>Linaceae</taxon>
        <taxon>Linum</taxon>
    </lineage>
</organism>
<protein>
    <submittedName>
        <fullName evidence="8">Uncharacterized protein</fullName>
    </submittedName>
</protein>
<dbReference type="AlphaFoldDB" id="A0AAV0KG00"/>
<dbReference type="InterPro" id="IPR029063">
    <property type="entry name" value="SAM-dependent_MTases_sf"/>
</dbReference>
<dbReference type="InterPro" id="IPR026960">
    <property type="entry name" value="RVT-Znf"/>
</dbReference>
<evidence type="ECO:0000313" key="9">
    <source>
        <dbReference type="Proteomes" id="UP001154282"/>
    </source>
</evidence>
<reference evidence="8" key="1">
    <citation type="submission" date="2022-08" db="EMBL/GenBank/DDBJ databases">
        <authorList>
            <person name="Gutierrez-Valencia J."/>
        </authorList>
    </citation>
    <scope>NUCLEOTIDE SEQUENCE</scope>
</reference>
<feature type="domain" description="O-methyltransferase C-terminal" evidence="5">
    <location>
        <begin position="537"/>
        <end position="630"/>
    </location>
</feature>
<dbReference type="InterPro" id="IPR016461">
    <property type="entry name" value="COMT-like"/>
</dbReference>
<dbReference type="GO" id="GO:0046983">
    <property type="term" value="F:protein dimerization activity"/>
    <property type="evidence" value="ECO:0007669"/>
    <property type="project" value="InterPro"/>
</dbReference>
<feature type="domain" description="O-methyltransferase dimerisation" evidence="6">
    <location>
        <begin position="399"/>
        <end position="484"/>
    </location>
</feature>
<dbReference type="Proteomes" id="UP001154282">
    <property type="component" value="Unassembled WGS sequence"/>
</dbReference>
<feature type="region of interest" description="Disordered" evidence="4">
    <location>
        <begin position="508"/>
        <end position="534"/>
    </location>
</feature>
<dbReference type="GO" id="GO:0008171">
    <property type="term" value="F:O-methyltransferase activity"/>
    <property type="evidence" value="ECO:0007669"/>
    <property type="project" value="InterPro"/>
</dbReference>
<dbReference type="InterPro" id="IPR036390">
    <property type="entry name" value="WH_DNA-bd_sf"/>
</dbReference>
<dbReference type="InterPro" id="IPR036388">
    <property type="entry name" value="WH-like_DNA-bd_sf"/>
</dbReference>
<dbReference type="Pfam" id="PF00891">
    <property type="entry name" value="Methyltransf_2"/>
    <property type="match status" value="1"/>
</dbReference>
<comment type="caution">
    <text evidence="8">The sequence shown here is derived from an EMBL/GenBank/DDBJ whole genome shotgun (WGS) entry which is preliminary data.</text>
</comment>
<name>A0AAV0KG00_9ROSI</name>
<dbReference type="Gene3D" id="1.10.10.10">
    <property type="entry name" value="Winged helix-like DNA-binding domain superfamily/Winged helix DNA-binding domain"/>
    <property type="match status" value="1"/>
</dbReference>
<gene>
    <name evidence="8" type="ORF">LITE_LOCUS18511</name>
</gene>
<evidence type="ECO:0000259" key="7">
    <source>
        <dbReference type="Pfam" id="PF13966"/>
    </source>
</evidence>
<evidence type="ECO:0000259" key="6">
    <source>
        <dbReference type="Pfam" id="PF08100"/>
    </source>
</evidence>
<keyword evidence="9" id="KW-1185">Reference proteome</keyword>
<dbReference type="EMBL" id="CAMGYJ010000005">
    <property type="protein sequence ID" value="CAI0420820.1"/>
    <property type="molecule type" value="Genomic_DNA"/>
</dbReference>
<dbReference type="PANTHER" id="PTHR11746">
    <property type="entry name" value="O-METHYLTRANSFERASE"/>
    <property type="match status" value="1"/>
</dbReference>
<dbReference type="InterPro" id="IPR001077">
    <property type="entry name" value="COMT_C"/>
</dbReference>
<accession>A0AAV0KG00</accession>
<dbReference type="GO" id="GO:0032259">
    <property type="term" value="P:methylation"/>
    <property type="evidence" value="ECO:0007669"/>
    <property type="project" value="UniProtKB-KW"/>
</dbReference>
<sequence length="735" mass="81620">MGFRDMKGFNKALLVKQLWSLSQRPEALISILLRAKYHKQCTILEARLGGQPSYIWRSIIGAQGFLCQGLRWRVGNGAQVRIWGDSWLPDGEVAFINSAPKVLPVDSFVRELIDPVTNQWDVDLVGRCFPAEIAEVVLAIPLRSNDEQDRLIWRHNYHGGYTVRDGYSKWLDDFKQREGIVTQGSSDFWKKVWKLNIPPKVRHFLCKFIREILPTGVKVNAKNDQRSETCPFCNELETQKHYFRECAWSSRIWRASPFAELFETQNVGNCLEWVVEVMKEANQSTVEGWAMLLWALWKARNAQLFNGAKWPEHEIILKSQSILEEYQMQQQRNYNIPASTEQTKWRRPPTGWTKVNTDAGMLAGGGFGLGAVIRDHNGRLIVASAKNIRGSAPSLGSLLRYIKTMAVQSVMELDIPSVVQSHGKPITVGELGSALKIAPARTPFLARLMRMLAHMGYFVENLKDGDDETATSYSATLMCGFLVKDSPFSAATWFVLANDPIAVDPWRLDSSTPPPPPASKISRSPMLTTGRSCTSVGPTSEDLAEAFPGIHCTVFDLAQVVSPAGDVFQEIPPADAVFLKWVLCDWSDESCVKILKQAKEAVTSSNGGVKVMIVEMVGGHQSCSDREATGTLLYLHMFSPLPVQLLAVVNVLAANILAAVNLPIRLPSASQQCSNPSGFEASIRSSGFEPLSTAVKASREQGVALAATALFYCETCFCSRHLATGEQYRSCVNDQ</sequence>
<dbReference type="Pfam" id="PF13966">
    <property type="entry name" value="zf-RVT"/>
    <property type="match status" value="1"/>
</dbReference>
<feature type="domain" description="Reverse transcriptase zinc-binding" evidence="7">
    <location>
        <begin position="184"/>
        <end position="253"/>
    </location>
</feature>
<dbReference type="Pfam" id="PF08100">
    <property type="entry name" value="Dimerisation"/>
    <property type="match status" value="1"/>
</dbReference>
<keyword evidence="1" id="KW-0489">Methyltransferase</keyword>
<evidence type="ECO:0000313" key="8">
    <source>
        <dbReference type="EMBL" id="CAI0420820.1"/>
    </source>
</evidence>
<evidence type="ECO:0000256" key="4">
    <source>
        <dbReference type="SAM" id="MobiDB-lite"/>
    </source>
</evidence>
<evidence type="ECO:0000259" key="5">
    <source>
        <dbReference type="Pfam" id="PF00891"/>
    </source>
</evidence>
<evidence type="ECO:0000256" key="1">
    <source>
        <dbReference type="ARBA" id="ARBA00022603"/>
    </source>
</evidence>
<keyword evidence="2" id="KW-0808">Transferase</keyword>
<dbReference type="Gene3D" id="3.40.50.150">
    <property type="entry name" value="Vaccinia Virus protein VP39"/>
    <property type="match status" value="1"/>
</dbReference>
<evidence type="ECO:0000256" key="3">
    <source>
        <dbReference type="ARBA" id="ARBA00022691"/>
    </source>
</evidence>
<dbReference type="InterPro" id="IPR012967">
    <property type="entry name" value="COMT_dimerisation"/>
</dbReference>
<dbReference type="SUPFAM" id="SSF53335">
    <property type="entry name" value="S-adenosyl-L-methionine-dependent methyltransferases"/>
    <property type="match status" value="1"/>
</dbReference>
<feature type="compositionally biased region" description="Polar residues" evidence="4">
    <location>
        <begin position="521"/>
        <end position="534"/>
    </location>
</feature>
<keyword evidence="3" id="KW-0949">S-adenosyl-L-methionine</keyword>
<proteinExistence type="predicted"/>
<dbReference type="SUPFAM" id="SSF46785">
    <property type="entry name" value="Winged helix' DNA-binding domain"/>
    <property type="match status" value="1"/>
</dbReference>